<dbReference type="PANTHER" id="PTHR13090:SF1">
    <property type="entry name" value="ARGININE-HYDROXYLASE NDUFAF5, MITOCHONDRIAL"/>
    <property type="match status" value="1"/>
</dbReference>
<dbReference type="GO" id="GO:0032259">
    <property type="term" value="P:methylation"/>
    <property type="evidence" value="ECO:0007669"/>
    <property type="project" value="UniProtKB-KW"/>
</dbReference>
<keyword evidence="1 4" id="KW-0489">Methyltransferase</keyword>
<dbReference type="RefSeq" id="WP_036139071.1">
    <property type="nucleotide sequence ID" value="NZ_AVBH01000255.1"/>
</dbReference>
<feature type="non-terminal residue" evidence="4">
    <location>
        <position position="1"/>
    </location>
</feature>
<evidence type="ECO:0000313" key="4">
    <source>
        <dbReference type="EMBL" id="KGO97650.1"/>
    </source>
</evidence>
<comment type="caution">
    <text evidence="4">The sequence shown here is derived from an EMBL/GenBank/DDBJ whole genome shotgun (WGS) entry which is preliminary data.</text>
</comment>
<sequence length="203" mass="22038">NPFARRPEPVRADARALPLADRSVDVLFSNLCLQWVDDLPAVLAGFRRVLKPAGMLLVSTFGHDTLVELRSAFAAADDAPHVSPFVQIGQFGDALIEAGFKDPVLDRDLFHAAEPDMAAVMGRLRQLGATNALSTRRRTLTGRGRFERAAAAYEAMRTGDGMLPVTCEVIYAQAWGPPPGAPIRVAGVDEVQVPLSAIRVRRR</sequence>
<dbReference type="AlphaFoldDB" id="A0A0A0M3F9"/>
<proteinExistence type="predicted"/>
<feature type="domain" description="Methyltransferase type 11" evidence="3">
    <location>
        <begin position="10"/>
        <end position="57"/>
    </location>
</feature>
<gene>
    <name evidence="4" type="ORF">N791_07305</name>
</gene>
<dbReference type="OrthoDB" id="9760689at2"/>
<protein>
    <submittedName>
        <fullName evidence="4">Malonyl-CoA O-methyltransferase</fullName>
    </submittedName>
</protein>
<evidence type="ECO:0000256" key="2">
    <source>
        <dbReference type="ARBA" id="ARBA00022679"/>
    </source>
</evidence>
<dbReference type="Proteomes" id="UP000030003">
    <property type="component" value="Unassembled WGS sequence"/>
</dbReference>
<dbReference type="PANTHER" id="PTHR13090">
    <property type="entry name" value="ARGININE-HYDROXYLASE NDUFAF5, MITOCHONDRIAL"/>
    <property type="match status" value="1"/>
</dbReference>
<evidence type="ECO:0000259" key="3">
    <source>
        <dbReference type="Pfam" id="PF08241"/>
    </source>
</evidence>
<evidence type="ECO:0000256" key="1">
    <source>
        <dbReference type="ARBA" id="ARBA00022603"/>
    </source>
</evidence>
<dbReference type="InterPro" id="IPR050602">
    <property type="entry name" value="Malonyl-ACP_OMT"/>
</dbReference>
<dbReference type="Pfam" id="PF08241">
    <property type="entry name" value="Methyltransf_11"/>
    <property type="match status" value="1"/>
</dbReference>
<dbReference type="STRING" id="1385515.GCA_000423325_02374"/>
<dbReference type="SUPFAM" id="SSF53335">
    <property type="entry name" value="S-adenosyl-L-methionine-dependent methyltransferases"/>
    <property type="match status" value="1"/>
</dbReference>
<dbReference type="GO" id="GO:0008757">
    <property type="term" value="F:S-adenosylmethionine-dependent methyltransferase activity"/>
    <property type="evidence" value="ECO:0007669"/>
    <property type="project" value="InterPro"/>
</dbReference>
<keyword evidence="5" id="KW-1185">Reference proteome</keyword>
<dbReference type="InterPro" id="IPR013216">
    <property type="entry name" value="Methyltransf_11"/>
</dbReference>
<dbReference type="CDD" id="cd02440">
    <property type="entry name" value="AdoMet_MTases"/>
    <property type="match status" value="1"/>
</dbReference>
<dbReference type="EMBL" id="AVBH01000255">
    <property type="protein sequence ID" value="KGO97650.1"/>
    <property type="molecule type" value="Genomic_DNA"/>
</dbReference>
<reference evidence="4 5" key="1">
    <citation type="submission" date="2013-08" db="EMBL/GenBank/DDBJ databases">
        <title>Genomic analysis of Lysobacter defluvii.</title>
        <authorList>
            <person name="Wang Q."/>
            <person name="Wang G."/>
        </authorList>
    </citation>
    <scope>NUCLEOTIDE SEQUENCE [LARGE SCALE GENOMIC DNA]</scope>
    <source>
        <strain evidence="4 5">IMMIB APB-9</strain>
    </source>
</reference>
<dbReference type="InterPro" id="IPR029063">
    <property type="entry name" value="SAM-dependent_MTases_sf"/>
</dbReference>
<dbReference type="Gene3D" id="3.40.50.150">
    <property type="entry name" value="Vaccinia Virus protein VP39"/>
    <property type="match status" value="1"/>
</dbReference>
<name>A0A0A0M3F9_9GAMM</name>
<organism evidence="4 5">
    <name type="scientific">Lysobacter defluvii IMMIB APB-9 = DSM 18482</name>
    <dbReference type="NCBI Taxonomy" id="1385515"/>
    <lineage>
        <taxon>Bacteria</taxon>
        <taxon>Pseudomonadati</taxon>
        <taxon>Pseudomonadota</taxon>
        <taxon>Gammaproteobacteria</taxon>
        <taxon>Lysobacterales</taxon>
        <taxon>Lysobacteraceae</taxon>
        <taxon>Novilysobacter</taxon>
    </lineage>
</organism>
<evidence type="ECO:0000313" key="5">
    <source>
        <dbReference type="Proteomes" id="UP000030003"/>
    </source>
</evidence>
<keyword evidence="2 4" id="KW-0808">Transferase</keyword>
<accession>A0A0A0M3F9</accession>
<dbReference type="eggNOG" id="COG2226">
    <property type="taxonomic scope" value="Bacteria"/>
</dbReference>